<protein>
    <submittedName>
        <fullName evidence="1">Uncharacterized protein</fullName>
    </submittedName>
</protein>
<evidence type="ECO:0000313" key="2">
    <source>
        <dbReference type="Proteomes" id="UP000031978"/>
    </source>
</evidence>
<organism evidence="1 2">
    <name type="scientific">Bacillus pumilus</name>
    <name type="common">Bacillus mesentericus</name>
    <dbReference type="NCBI Taxonomy" id="1408"/>
    <lineage>
        <taxon>Bacteria</taxon>
        <taxon>Bacillati</taxon>
        <taxon>Bacillota</taxon>
        <taxon>Bacilli</taxon>
        <taxon>Bacillales</taxon>
        <taxon>Bacillaceae</taxon>
        <taxon>Bacillus</taxon>
    </lineage>
</organism>
<dbReference type="AlphaFoldDB" id="A0AB34QQC1"/>
<comment type="caution">
    <text evidence="1">The sequence shown here is derived from an EMBL/GenBank/DDBJ whole genome shotgun (WGS) entry which is preliminary data.</text>
</comment>
<reference evidence="1 2" key="1">
    <citation type="submission" date="2014-12" db="EMBL/GenBank/DDBJ databases">
        <title>Draft Genome Sequences of Five Spore-Forming Food Isolates of Bacillus pumilus.</title>
        <authorList>
            <person name="de Jong A."/>
            <person name="van Heel A.J."/>
            <person name="Montalban-Lopez M."/>
            <person name="Krawczyk A.O."/>
            <person name="Berendsen E.M."/>
            <person name="Wells-Bennik M."/>
            <person name="Kuipers O.P."/>
        </authorList>
    </citation>
    <scope>NUCLEOTIDE SEQUENCE [LARGE SCALE GENOMIC DNA]</scope>
    <source>
        <strain evidence="1 2">B4127</strain>
    </source>
</reference>
<name>A0AB34QQC1_BACPU</name>
<dbReference type="EMBL" id="JXCL01000040">
    <property type="protein sequence ID" value="KIL12251.1"/>
    <property type="molecule type" value="Genomic_DNA"/>
</dbReference>
<accession>A0AB34QQC1</accession>
<sequence>MAFSILTLKLFLNLMIKDKKFIAVLISFRDLLEKTLDRKNLLDESD</sequence>
<gene>
    <name evidence="1" type="ORF">B4127_1582</name>
</gene>
<evidence type="ECO:0000313" key="1">
    <source>
        <dbReference type="EMBL" id="KIL12251.1"/>
    </source>
</evidence>
<proteinExistence type="predicted"/>
<dbReference type="Proteomes" id="UP000031978">
    <property type="component" value="Unassembled WGS sequence"/>
</dbReference>